<keyword evidence="1 3" id="KW-0963">Cytoplasm</keyword>
<dbReference type="Pfam" id="PF02634">
    <property type="entry name" value="FdhD-NarQ"/>
    <property type="match status" value="1"/>
</dbReference>
<dbReference type="InterPro" id="IPR003786">
    <property type="entry name" value="FdhD"/>
</dbReference>
<dbReference type="PANTHER" id="PTHR30592:SF1">
    <property type="entry name" value="SULFUR CARRIER PROTEIN FDHD"/>
    <property type="match status" value="1"/>
</dbReference>
<name>A0A1H3RAY1_9BACI</name>
<accession>A0A1H3RAY1</accession>
<comment type="function">
    <text evidence="3">Required for formate dehydrogenase (FDH) activity. Acts as a sulfur carrier protein that transfers sulfur from IscS to the molybdenum cofactor prior to its insertion into FDH.</text>
</comment>
<sequence>MENPMIRQQKMMRFVAGQKEEAEDVVAVETAVTLNVNGSEVATVLCTPTDLEELVAGFLAAEGLIRRYADIASLTIDDGKGFVYVKLTNGSRLTEAQAAASKRIIGSCCGKGRQFYFQSDVNTAKTIMNGARLTVSQCTGLMRQLQENSAVFQQTGGIHNAALCSGVKPIVSRSDIGRHNALDKVYGYCLINGIATGDKVIAFSGRISSEVLLKVSKLGAAIILSKAAPTTLGIALAEELGITVVGFVRGDRFNVYSRPDRIMK</sequence>
<keyword evidence="2 3" id="KW-0501">Molybdenum cofactor biosynthesis</keyword>
<evidence type="ECO:0000256" key="1">
    <source>
        <dbReference type="ARBA" id="ARBA00022490"/>
    </source>
</evidence>
<dbReference type="PANTHER" id="PTHR30592">
    <property type="entry name" value="FORMATE DEHYDROGENASE"/>
    <property type="match status" value="1"/>
</dbReference>
<dbReference type="Proteomes" id="UP000198935">
    <property type="component" value="Unassembled WGS sequence"/>
</dbReference>
<feature type="active site" description="Cysteine persulfide intermediate" evidence="3">
    <location>
        <position position="109"/>
    </location>
</feature>
<evidence type="ECO:0000256" key="3">
    <source>
        <dbReference type="HAMAP-Rule" id="MF_00187"/>
    </source>
</evidence>
<dbReference type="GO" id="GO:0006777">
    <property type="term" value="P:Mo-molybdopterin cofactor biosynthetic process"/>
    <property type="evidence" value="ECO:0007669"/>
    <property type="project" value="UniProtKB-UniRule"/>
</dbReference>
<organism evidence="4 5">
    <name type="scientific">Evansella caseinilytica</name>
    <dbReference type="NCBI Taxonomy" id="1503961"/>
    <lineage>
        <taxon>Bacteria</taxon>
        <taxon>Bacillati</taxon>
        <taxon>Bacillota</taxon>
        <taxon>Bacilli</taxon>
        <taxon>Bacillales</taxon>
        <taxon>Bacillaceae</taxon>
        <taxon>Evansella</taxon>
    </lineage>
</organism>
<dbReference type="Gene3D" id="3.10.20.10">
    <property type="match status" value="1"/>
</dbReference>
<dbReference type="EMBL" id="FNPI01000008">
    <property type="protein sequence ID" value="SDZ22914.1"/>
    <property type="molecule type" value="Genomic_DNA"/>
</dbReference>
<proteinExistence type="inferred from homology"/>
<dbReference type="STRING" id="1503961.SAMN05421736_10826"/>
<dbReference type="Gene3D" id="3.40.140.10">
    <property type="entry name" value="Cytidine Deaminase, domain 2"/>
    <property type="match status" value="1"/>
</dbReference>
<evidence type="ECO:0000256" key="2">
    <source>
        <dbReference type="ARBA" id="ARBA00023150"/>
    </source>
</evidence>
<dbReference type="HAMAP" id="MF_00187">
    <property type="entry name" value="FdhD"/>
    <property type="match status" value="1"/>
</dbReference>
<dbReference type="GO" id="GO:0097163">
    <property type="term" value="F:sulfur carrier activity"/>
    <property type="evidence" value="ECO:0007669"/>
    <property type="project" value="UniProtKB-UniRule"/>
</dbReference>
<evidence type="ECO:0000313" key="4">
    <source>
        <dbReference type="EMBL" id="SDZ22914.1"/>
    </source>
</evidence>
<dbReference type="SUPFAM" id="SSF53927">
    <property type="entry name" value="Cytidine deaminase-like"/>
    <property type="match status" value="1"/>
</dbReference>
<dbReference type="GO" id="GO:0016783">
    <property type="term" value="F:sulfurtransferase activity"/>
    <property type="evidence" value="ECO:0007669"/>
    <property type="project" value="InterPro"/>
</dbReference>
<dbReference type="NCBIfam" id="TIGR00129">
    <property type="entry name" value="fdhD_narQ"/>
    <property type="match status" value="1"/>
</dbReference>
<comment type="similarity">
    <text evidence="3">Belongs to the FdhD family.</text>
</comment>
<dbReference type="InterPro" id="IPR016193">
    <property type="entry name" value="Cytidine_deaminase-like"/>
</dbReference>
<comment type="subcellular location">
    <subcellularLocation>
        <location evidence="3">Cytoplasm</location>
    </subcellularLocation>
</comment>
<gene>
    <name evidence="3" type="primary">fdhD</name>
    <name evidence="4" type="ORF">SAMN05421736_10826</name>
</gene>
<feature type="binding site" evidence="3">
    <location>
        <begin position="247"/>
        <end position="252"/>
    </location>
    <ligand>
        <name>Mo-bis(molybdopterin guanine dinucleotide)</name>
        <dbReference type="ChEBI" id="CHEBI:60539"/>
    </ligand>
</feature>
<dbReference type="PIRSF" id="PIRSF015626">
    <property type="entry name" value="FdhD"/>
    <property type="match status" value="1"/>
</dbReference>
<protein>
    <recommendedName>
        <fullName evidence="3">Sulfur carrier protein FdhD</fullName>
    </recommendedName>
</protein>
<keyword evidence="5" id="KW-1185">Reference proteome</keyword>
<evidence type="ECO:0000313" key="5">
    <source>
        <dbReference type="Proteomes" id="UP000198935"/>
    </source>
</evidence>
<dbReference type="OrthoDB" id="9782042at2"/>
<dbReference type="GO" id="GO:0005737">
    <property type="term" value="C:cytoplasm"/>
    <property type="evidence" value="ECO:0007669"/>
    <property type="project" value="UniProtKB-SubCell"/>
</dbReference>
<dbReference type="AlphaFoldDB" id="A0A1H3RAY1"/>
<reference evidence="5" key="1">
    <citation type="submission" date="2016-10" db="EMBL/GenBank/DDBJ databases">
        <authorList>
            <person name="Varghese N."/>
            <person name="Submissions S."/>
        </authorList>
    </citation>
    <scope>NUCLEOTIDE SEQUENCE [LARGE SCALE GENOMIC DNA]</scope>
    <source>
        <strain evidence="5">SP</strain>
    </source>
</reference>